<organism evidence="1 2">
    <name type="scientific">Aeromonas caviae</name>
    <name type="common">Aeromonas punctata</name>
    <dbReference type="NCBI Taxonomy" id="648"/>
    <lineage>
        <taxon>Bacteria</taxon>
        <taxon>Pseudomonadati</taxon>
        <taxon>Pseudomonadota</taxon>
        <taxon>Gammaproteobacteria</taxon>
        <taxon>Aeromonadales</taxon>
        <taxon>Aeromonadaceae</taxon>
        <taxon>Aeromonas</taxon>
    </lineage>
</organism>
<dbReference type="Proteomes" id="UP000515756">
    <property type="component" value="Chromosome"/>
</dbReference>
<sequence length="40" mass="4561">MYGTGMLADIVTKFAMIRPDIHTQDDVINFQDRSDNAKEC</sequence>
<dbReference type="EMBL" id="AP021927">
    <property type="protein sequence ID" value="BBQ29756.1"/>
    <property type="molecule type" value="Genomic_DNA"/>
</dbReference>
<reference evidence="1 2" key="1">
    <citation type="submission" date="2019-12" db="EMBL/GenBank/DDBJ databases">
        <title>complete genome sequences of Aeromonas caviae str. WP2-W18-ESBL-01 isolated from wastewater treatment plant effluent.</title>
        <authorList>
            <person name="Sekizuka T."/>
            <person name="Itokawa K."/>
            <person name="Yatsu K."/>
            <person name="Inamine Y."/>
            <person name="Kuroda M."/>
        </authorList>
    </citation>
    <scope>NUCLEOTIDE SEQUENCE [LARGE SCALE GENOMIC DNA]</scope>
    <source>
        <strain evidence="1 2">WP2-W18-ESBL-01</strain>
    </source>
</reference>
<evidence type="ECO:0000313" key="2">
    <source>
        <dbReference type="Proteomes" id="UP000515756"/>
    </source>
</evidence>
<gene>
    <name evidence="1" type="ORF">WP2W18E01_13380</name>
</gene>
<proteinExistence type="predicted"/>
<name>A0A2X4NS90_AERCA</name>
<protein>
    <submittedName>
        <fullName evidence="1">Uncharacterized protein</fullName>
    </submittedName>
</protein>
<evidence type="ECO:0000313" key="1">
    <source>
        <dbReference type="EMBL" id="BBQ29756.1"/>
    </source>
</evidence>
<accession>A0A2X4NS90</accession>
<dbReference type="AlphaFoldDB" id="A0A2X4NS90"/>